<dbReference type="AlphaFoldDB" id="A0A485KYS7"/>
<dbReference type="InterPro" id="IPR001611">
    <property type="entry name" value="Leu-rich_rpt"/>
</dbReference>
<accession>A0A485KYS7</accession>
<proteinExistence type="predicted"/>
<dbReference type="EMBL" id="CAADRA010005470">
    <property type="protein sequence ID" value="VFT90245.1"/>
    <property type="molecule type" value="Genomic_DNA"/>
</dbReference>
<organism evidence="5 6">
    <name type="scientific">Aphanomyces stellatus</name>
    <dbReference type="NCBI Taxonomy" id="120398"/>
    <lineage>
        <taxon>Eukaryota</taxon>
        <taxon>Sar</taxon>
        <taxon>Stramenopiles</taxon>
        <taxon>Oomycota</taxon>
        <taxon>Saprolegniomycetes</taxon>
        <taxon>Saprolegniales</taxon>
        <taxon>Verrucalvaceae</taxon>
        <taxon>Aphanomyces</taxon>
    </lineage>
</organism>
<keyword evidence="3" id="KW-0677">Repeat</keyword>
<keyword evidence="1" id="KW-0343">GTPase activation</keyword>
<dbReference type="PANTHER" id="PTHR24113:SF12">
    <property type="entry name" value="RAN GTPASE-ACTIVATING PROTEIN 1"/>
    <property type="match status" value="1"/>
</dbReference>
<dbReference type="GO" id="GO:0005634">
    <property type="term" value="C:nucleus"/>
    <property type="evidence" value="ECO:0007669"/>
    <property type="project" value="TreeGrafter"/>
</dbReference>
<protein>
    <submittedName>
        <fullName evidence="5">Aste57867_13406 protein</fullName>
    </submittedName>
</protein>
<keyword evidence="2" id="KW-0433">Leucine-rich repeat</keyword>
<dbReference type="Pfam" id="PF13516">
    <property type="entry name" value="LRR_6"/>
    <property type="match status" value="3"/>
</dbReference>
<dbReference type="InterPro" id="IPR032675">
    <property type="entry name" value="LRR_dom_sf"/>
</dbReference>
<keyword evidence="6" id="KW-1185">Reference proteome</keyword>
<reference evidence="5 6" key="1">
    <citation type="submission" date="2019-03" db="EMBL/GenBank/DDBJ databases">
        <authorList>
            <person name="Gaulin E."/>
            <person name="Dumas B."/>
        </authorList>
    </citation>
    <scope>NUCLEOTIDE SEQUENCE [LARGE SCALE GENOMIC DNA]</scope>
    <source>
        <strain evidence="5">CBS 568.67</strain>
    </source>
</reference>
<sequence length="424" mass="43683">MAWGVKTGAADLVQRLQAGNTKNMYILSTRKVGSADSIALAAALESHPIMEEFYFSGHEIDAAGLAAFAKVLAKNTVLQKIAVGTSSLGDAGVALLADGLGQNPASALVEWDMEFKGIGNAGAASMGAMFASNHSLRRVNVSRNIFDAAGLDAIFDGLRSSSVERLDLHDSNLMLGPGAAAYVEDPSCRLQTFLLTGNPLGTSAAPFCAALGRNASLTTLNLSQCDLSDDVWVALGQALGTNTTLTTLDLSHNAISNAATAAAFLDGLGRNHSLHYLSLAHTGLVDDQVPHLAAQLAANGRVTSLDVSGNGLSHASLQALLGIATLTQLRFFNNAVGAGIAHVIEAIRANTTVQVLDLGANSLHGPLAATVFEALHGHASLQTLEMGGNDLGEVGLAALDRLKAANPTLDVAMDKNAGGDDETM</sequence>
<dbReference type="EMBL" id="VJMH01005449">
    <property type="protein sequence ID" value="KAF0695809.1"/>
    <property type="molecule type" value="Genomic_DNA"/>
</dbReference>
<dbReference type="GO" id="GO:0005096">
    <property type="term" value="F:GTPase activator activity"/>
    <property type="evidence" value="ECO:0007669"/>
    <property type="project" value="UniProtKB-KW"/>
</dbReference>
<dbReference type="InterPro" id="IPR027038">
    <property type="entry name" value="RanGap"/>
</dbReference>
<reference evidence="4" key="2">
    <citation type="submission" date="2019-06" db="EMBL/GenBank/DDBJ databases">
        <title>Genomics analysis of Aphanomyces spp. identifies a new class of oomycete effector associated with host adaptation.</title>
        <authorList>
            <person name="Gaulin E."/>
        </authorList>
    </citation>
    <scope>NUCLEOTIDE SEQUENCE</scope>
    <source>
        <strain evidence="4">CBS 578.67</strain>
    </source>
</reference>
<dbReference type="GO" id="GO:0031267">
    <property type="term" value="F:small GTPase binding"/>
    <property type="evidence" value="ECO:0007669"/>
    <property type="project" value="TreeGrafter"/>
</dbReference>
<dbReference type="SUPFAM" id="SSF52047">
    <property type="entry name" value="RNI-like"/>
    <property type="match status" value="2"/>
</dbReference>
<dbReference type="Proteomes" id="UP000332933">
    <property type="component" value="Unassembled WGS sequence"/>
</dbReference>
<evidence type="ECO:0000256" key="2">
    <source>
        <dbReference type="ARBA" id="ARBA00022614"/>
    </source>
</evidence>
<dbReference type="PANTHER" id="PTHR24113">
    <property type="entry name" value="RAN GTPASE-ACTIVATING PROTEIN 1"/>
    <property type="match status" value="1"/>
</dbReference>
<dbReference type="OrthoDB" id="6500038at2759"/>
<dbReference type="GO" id="GO:0006913">
    <property type="term" value="P:nucleocytoplasmic transport"/>
    <property type="evidence" value="ECO:0007669"/>
    <property type="project" value="TreeGrafter"/>
</dbReference>
<name>A0A485KYS7_9STRA</name>
<evidence type="ECO:0000256" key="3">
    <source>
        <dbReference type="ARBA" id="ARBA00022737"/>
    </source>
</evidence>
<evidence type="ECO:0000313" key="4">
    <source>
        <dbReference type="EMBL" id="KAF0695809.1"/>
    </source>
</evidence>
<evidence type="ECO:0000313" key="5">
    <source>
        <dbReference type="EMBL" id="VFT90245.1"/>
    </source>
</evidence>
<evidence type="ECO:0000256" key="1">
    <source>
        <dbReference type="ARBA" id="ARBA00022468"/>
    </source>
</evidence>
<dbReference type="GO" id="GO:0005829">
    <property type="term" value="C:cytosol"/>
    <property type="evidence" value="ECO:0007669"/>
    <property type="project" value="TreeGrafter"/>
</dbReference>
<evidence type="ECO:0000313" key="6">
    <source>
        <dbReference type="Proteomes" id="UP000332933"/>
    </source>
</evidence>
<dbReference type="GO" id="GO:0048471">
    <property type="term" value="C:perinuclear region of cytoplasm"/>
    <property type="evidence" value="ECO:0007669"/>
    <property type="project" value="TreeGrafter"/>
</dbReference>
<gene>
    <name evidence="5" type="primary">Aste57867_13406</name>
    <name evidence="4" type="ORF">As57867_013356</name>
    <name evidence="5" type="ORF">ASTE57867_13406</name>
</gene>
<dbReference type="Gene3D" id="3.80.10.10">
    <property type="entry name" value="Ribonuclease Inhibitor"/>
    <property type="match status" value="3"/>
</dbReference>
<dbReference type="SMART" id="SM00368">
    <property type="entry name" value="LRR_RI"/>
    <property type="match status" value="8"/>
</dbReference>